<keyword evidence="1" id="KW-0411">Iron-sulfur</keyword>
<dbReference type="GO" id="GO:0051539">
    <property type="term" value="F:4 iron, 4 sulfur cluster binding"/>
    <property type="evidence" value="ECO:0007669"/>
    <property type="project" value="UniProtKB-UniRule"/>
</dbReference>
<keyword evidence="1" id="KW-0479">Metal-binding</keyword>
<comment type="cofactor">
    <cofactor evidence="1">
        <name>[4Fe-4S] cluster</name>
        <dbReference type="ChEBI" id="CHEBI:49883"/>
    </cofactor>
</comment>
<dbReference type="AlphaFoldDB" id="A0A7X0BU18"/>
<comment type="caution">
    <text evidence="2">The sequence shown here is derived from an EMBL/GenBank/DDBJ whole genome shotgun (WGS) entry which is preliminary data.</text>
</comment>
<dbReference type="GO" id="GO:0006508">
    <property type="term" value="P:proteolysis"/>
    <property type="evidence" value="ECO:0007669"/>
    <property type="project" value="UniProtKB-KW"/>
</dbReference>
<dbReference type="InterPro" id="IPR051454">
    <property type="entry name" value="RNA/ubiquinone_mod_enzymes"/>
</dbReference>
<evidence type="ECO:0000313" key="2">
    <source>
        <dbReference type="EMBL" id="MBB6342897.1"/>
    </source>
</evidence>
<dbReference type="UniPathway" id="UPA00232"/>
<proteinExistence type="inferred from homology"/>
<accession>A0A7X0BU18</accession>
<organism evidence="2 3">
    <name type="scientific">Pseudomonas fluvialis</name>
    <dbReference type="NCBI Taxonomy" id="1793966"/>
    <lineage>
        <taxon>Bacteria</taxon>
        <taxon>Pseudomonadati</taxon>
        <taxon>Pseudomonadota</taxon>
        <taxon>Gammaproteobacteria</taxon>
        <taxon>Pseudomonadales</taxon>
        <taxon>Pseudomonadaceae</taxon>
        <taxon>Pseudomonas</taxon>
    </lineage>
</organism>
<sequence>MQLVCPAGSLPALKAAVREGADAIYVGFRDDTNARHFAGLNLDEQQLDSGLQLIRQHGRKLYVAVNTYAQPGGWQRWQRAVDRAADLGVDALIAADPGVLAYASQRHPDLNLHLSVQGSATNAAALSFYQQRYNIRRAVLPRVLSLAQVRVLAEKTTVALEVFAFGSLCIMAEGRCHLSSYLTGESPNLCGVCSPAKAVRWQEEADGLSARLNGVLIDRYGLTESAGYPTLCKGRFLVNGQRFHALEEPTSLNTLDLIPQLAEIGIRAVKIEGRQRSPAYVEQVTRVWRAALDSHARAPQQFVVRPDWNAALQSVSEGSQTTLGAYHRAWQ</sequence>
<keyword evidence="3" id="KW-1185">Reference proteome</keyword>
<dbReference type="HAMAP" id="MF_02232">
    <property type="entry name" value="UbiU"/>
    <property type="match status" value="1"/>
</dbReference>
<dbReference type="PANTHER" id="PTHR30217">
    <property type="entry name" value="PEPTIDASE U32 FAMILY"/>
    <property type="match status" value="1"/>
</dbReference>
<gene>
    <name evidence="1" type="primary">ubiU</name>
    <name evidence="2" type="ORF">HNP49_003085</name>
</gene>
<feature type="binding site" evidence="1">
    <location>
        <position position="176"/>
    </location>
    <ligand>
        <name>[4Fe-4S] cluster</name>
        <dbReference type="ChEBI" id="CHEBI:49883"/>
    </ligand>
</feature>
<dbReference type="PROSITE" id="PS01276">
    <property type="entry name" value="PEPTIDASE_U32"/>
    <property type="match status" value="1"/>
</dbReference>
<dbReference type="GO" id="GO:0006744">
    <property type="term" value="P:ubiquinone biosynthetic process"/>
    <property type="evidence" value="ECO:0007669"/>
    <property type="project" value="UniProtKB-UniRule"/>
</dbReference>
<dbReference type="PANTHER" id="PTHR30217:SF3">
    <property type="entry name" value="UBIQUINONE BIOSYNTHESIS PROTEIN UBIU"/>
    <property type="match status" value="1"/>
</dbReference>
<dbReference type="Pfam" id="PF01136">
    <property type="entry name" value="Peptidase_U32"/>
    <property type="match status" value="1"/>
</dbReference>
<dbReference type="Proteomes" id="UP000557193">
    <property type="component" value="Unassembled WGS sequence"/>
</dbReference>
<dbReference type="GO" id="GO:0046872">
    <property type="term" value="F:metal ion binding"/>
    <property type="evidence" value="ECO:0007669"/>
    <property type="project" value="UniProtKB-KW"/>
</dbReference>
<name>A0A7X0BU18_9PSED</name>
<feature type="binding site" evidence="1">
    <location>
        <position position="169"/>
    </location>
    <ligand>
        <name>[4Fe-4S] cluster</name>
        <dbReference type="ChEBI" id="CHEBI:49883"/>
    </ligand>
</feature>
<keyword evidence="1" id="KW-0004">4Fe-4S</keyword>
<dbReference type="GO" id="GO:0008233">
    <property type="term" value="F:peptidase activity"/>
    <property type="evidence" value="ECO:0007669"/>
    <property type="project" value="UniProtKB-KW"/>
</dbReference>
<keyword evidence="2" id="KW-0378">Hydrolase</keyword>
<comment type="similarity">
    <text evidence="1">Belongs to the peptidase U32 family. UbiU subfamily.</text>
</comment>
<keyword evidence="1" id="KW-0831">Ubiquinone biosynthesis</keyword>
<evidence type="ECO:0000313" key="3">
    <source>
        <dbReference type="Proteomes" id="UP000557193"/>
    </source>
</evidence>
<feature type="binding site" evidence="1">
    <location>
        <position position="193"/>
    </location>
    <ligand>
        <name>[4Fe-4S] cluster</name>
        <dbReference type="ChEBI" id="CHEBI:49883"/>
    </ligand>
</feature>
<feature type="binding site" evidence="1">
    <location>
        <position position="232"/>
    </location>
    <ligand>
        <name>[4Fe-4S] cluster</name>
        <dbReference type="ChEBI" id="CHEBI:49883"/>
    </ligand>
</feature>
<comment type="subunit">
    <text evidence="1">Forms a heterodimer with UbiV.</text>
</comment>
<comment type="pathway">
    <text evidence="1">Cofactor biosynthesis; ubiquinone biosynthesis.</text>
</comment>
<dbReference type="RefSeq" id="WP_184684738.1">
    <property type="nucleotide sequence ID" value="NZ_JACHLL010000006.1"/>
</dbReference>
<keyword evidence="1" id="KW-0408">Iron</keyword>
<dbReference type="EMBL" id="JACHLL010000006">
    <property type="protein sequence ID" value="MBB6342897.1"/>
    <property type="molecule type" value="Genomic_DNA"/>
</dbReference>
<evidence type="ECO:0000256" key="1">
    <source>
        <dbReference type="HAMAP-Rule" id="MF_02232"/>
    </source>
</evidence>
<protein>
    <recommendedName>
        <fullName evidence="1">Ubiquinone biosynthesis protein UbiU</fullName>
    </recommendedName>
</protein>
<keyword evidence="2" id="KW-0645">Protease</keyword>
<comment type="function">
    <text evidence="1">Required for O(2)-independent ubiquinone (coenzyme Q) biosynthesis. Together with UbiV, is essential for the C6-hydroxylation reaction in the oxygen-independent ubiquinone biosynthesis pathway.</text>
</comment>
<reference evidence="2 3" key="1">
    <citation type="submission" date="2020-08" db="EMBL/GenBank/DDBJ databases">
        <title>Functional genomics of gut bacteria from endangered species of beetles.</title>
        <authorList>
            <person name="Carlos-Shanley C."/>
        </authorList>
    </citation>
    <scope>NUCLEOTIDE SEQUENCE [LARGE SCALE GENOMIC DNA]</scope>
    <source>
        <strain evidence="2 3">S00202</strain>
    </source>
</reference>
<dbReference type="InterPro" id="IPR043692">
    <property type="entry name" value="UbiU"/>
</dbReference>
<dbReference type="InterPro" id="IPR001539">
    <property type="entry name" value="Peptidase_U32"/>
</dbReference>